<keyword evidence="7" id="KW-1185">Reference proteome</keyword>
<proteinExistence type="inferred from homology"/>
<evidence type="ECO:0000313" key="7">
    <source>
        <dbReference type="Proteomes" id="UP000230750"/>
    </source>
</evidence>
<dbReference type="PANTHER" id="PTHR22166:SF12">
    <property type="entry name" value="ENDOPLASMIC RETICULUM JUNCTION FORMATION PROTEIN LUNAPARK"/>
    <property type="match status" value="1"/>
</dbReference>
<feature type="non-terminal residue" evidence="6">
    <location>
        <position position="1"/>
    </location>
</feature>
<feature type="transmembrane region" description="Helical" evidence="2">
    <location>
        <begin position="33"/>
        <end position="56"/>
    </location>
</feature>
<keyword evidence="2" id="KW-0479">Metal-binding</keyword>
<dbReference type="AlphaFoldDB" id="A0A2G8JGJ9"/>
<comment type="domain">
    <text evidence="2">The C4-type zinc finger motif is necessary both for its ER three-way tubular junction localization and formation.</text>
</comment>
<comment type="similarity">
    <text evidence="1 2">Belongs to the lunapark family.</text>
</comment>
<dbReference type="GO" id="GO:0098826">
    <property type="term" value="C:endoplasmic reticulum tubular network membrane"/>
    <property type="evidence" value="ECO:0007669"/>
    <property type="project" value="UniProtKB-UniRule"/>
</dbReference>
<feature type="region of interest" description="Disordered" evidence="4">
    <location>
        <begin position="264"/>
        <end position="300"/>
    </location>
</feature>
<dbReference type="GO" id="GO:0008270">
    <property type="term" value="F:zinc ion binding"/>
    <property type="evidence" value="ECO:0007669"/>
    <property type="project" value="UniProtKB-KW"/>
</dbReference>
<name>A0A2G8JGJ9_STIJA</name>
<dbReference type="GO" id="GO:1903373">
    <property type="term" value="P:positive regulation of endoplasmic reticulum tubular network organization"/>
    <property type="evidence" value="ECO:0007669"/>
    <property type="project" value="UniProtKB-UniRule"/>
</dbReference>
<keyword evidence="2" id="KW-0472">Membrane</keyword>
<keyword evidence="2" id="KW-0862">Zinc</keyword>
<gene>
    <name evidence="6" type="ORF">BSL78_28335</name>
</gene>
<evidence type="ECO:0000256" key="4">
    <source>
        <dbReference type="SAM" id="MobiDB-lite"/>
    </source>
</evidence>
<keyword evidence="3" id="KW-0175">Coiled coil</keyword>
<feature type="transmembrane region" description="Helical" evidence="2">
    <location>
        <begin position="68"/>
        <end position="85"/>
    </location>
</feature>
<dbReference type="OrthoDB" id="1725934at2759"/>
<evidence type="ECO:0000256" key="3">
    <source>
        <dbReference type="SAM" id="Coils"/>
    </source>
</evidence>
<organism evidence="6 7">
    <name type="scientific">Stichopus japonicus</name>
    <name type="common">Sea cucumber</name>
    <dbReference type="NCBI Taxonomy" id="307972"/>
    <lineage>
        <taxon>Eukaryota</taxon>
        <taxon>Metazoa</taxon>
        <taxon>Echinodermata</taxon>
        <taxon>Eleutherozoa</taxon>
        <taxon>Echinozoa</taxon>
        <taxon>Holothuroidea</taxon>
        <taxon>Aspidochirotacea</taxon>
        <taxon>Aspidochirotida</taxon>
        <taxon>Stichopodidae</taxon>
        <taxon>Apostichopus</taxon>
    </lineage>
</organism>
<dbReference type="InterPro" id="IPR040115">
    <property type="entry name" value="Lnp"/>
</dbReference>
<feature type="compositionally biased region" description="Low complexity" evidence="4">
    <location>
        <begin position="183"/>
        <end position="201"/>
    </location>
</feature>
<dbReference type="PANTHER" id="PTHR22166">
    <property type="entry name" value="ENDOPLASMIC RETICULUM JUNCTION FORMATION PROTEIN LUNAPARK"/>
    <property type="match status" value="1"/>
</dbReference>
<feature type="compositionally biased region" description="Polar residues" evidence="4">
    <location>
        <begin position="266"/>
        <end position="280"/>
    </location>
</feature>
<dbReference type="Pfam" id="PF10058">
    <property type="entry name" value="Zn_ribbon_10"/>
    <property type="match status" value="1"/>
</dbReference>
<evidence type="ECO:0000259" key="5">
    <source>
        <dbReference type="Pfam" id="PF10058"/>
    </source>
</evidence>
<comment type="subcellular location">
    <subcellularLocation>
        <location evidence="2">Endoplasmic reticulum membrane</location>
        <topology evidence="2">Multi-pass membrane protein</topology>
    </subcellularLocation>
</comment>
<keyword evidence="2" id="KW-0863">Zinc-finger</keyword>
<protein>
    <recommendedName>
        <fullName evidence="2">Endoplasmic reticulum junction formation protein lunapark</fullName>
    </recommendedName>
</protein>
<comment type="caution">
    <text evidence="6">The sequence shown here is derived from an EMBL/GenBank/DDBJ whole genome shotgun (WGS) entry which is preliminary data.</text>
</comment>
<accession>A0A2G8JGJ9</accession>
<dbReference type="GO" id="GO:0071788">
    <property type="term" value="P:endoplasmic reticulum tubular network maintenance"/>
    <property type="evidence" value="ECO:0007669"/>
    <property type="project" value="UniProtKB-UniRule"/>
</dbReference>
<sequence length="336" mass="37986">KKPSTLEELERIDKEIGSLLQLKRRDGELEKQYVGTLVLYSVIVYFIMALVFYFYFVPEDWTGRAIQILPLLLFPFIIWLVRRLIRSYFTRRISRCDIQLSDLRAEKKKILEEVKEKESYKVAKEILEKYDPESVAPPPTPIVSTPSSGRSPPGVTPALRQRLPASGGRGRGRGRGAATPMIPTRQTPGPGTPWTTPRVTGQRPMSRPPSTIRPVLQRERGTVDKLVDYLVGDGPGNRFALICKHCYSHNGMALQEEFEYLASSGEDGSSSANEDAQPSNILPLPKQIPLSSRRPRRTRAGLMKPVTAETMQRQRCHLRRWDRIGGCCCSSCITYE</sequence>
<reference evidence="6 7" key="1">
    <citation type="journal article" date="2017" name="PLoS Biol.">
        <title>The sea cucumber genome provides insights into morphological evolution and visceral regeneration.</title>
        <authorList>
            <person name="Zhang X."/>
            <person name="Sun L."/>
            <person name="Yuan J."/>
            <person name="Sun Y."/>
            <person name="Gao Y."/>
            <person name="Zhang L."/>
            <person name="Li S."/>
            <person name="Dai H."/>
            <person name="Hamel J.F."/>
            <person name="Liu C."/>
            <person name="Yu Y."/>
            <person name="Liu S."/>
            <person name="Lin W."/>
            <person name="Guo K."/>
            <person name="Jin S."/>
            <person name="Xu P."/>
            <person name="Storey K.B."/>
            <person name="Huan P."/>
            <person name="Zhang T."/>
            <person name="Zhou Y."/>
            <person name="Zhang J."/>
            <person name="Lin C."/>
            <person name="Li X."/>
            <person name="Xing L."/>
            <person name="Huo D."/>
            <person name="Sun M."/>
            <person name="Wang L."/>
            <person name="Mercier A."/>
            <person name="Li F."/>
            <person name="Yang H."/>
            <person name="Xiang J."/>
        </authorList>
    </citation>
    <scope>NUCLEOTIDE SEQUENCE [LARGE SCALE GENOMIC DNA]</scope>
    <source>
        <strain evidence="6">Shaxun</strain>
        <tissue evidence="6">Muscle</tissue>
    </source>
</reference>
<keyword evidence="2" id="KW-1133">Transmembrane helix</keyword>
<evidence type="ECO:0000256" key="2">
    <source>
        <dbReference type="RuleBase" id="RU367073"/>
    </source>
</evidence>
<evidence type="ECO:0000313" key="6">
    <source>
        <dbReference type="EMBL" id="PIK34845.1"/>
    </source>
</evidence>
<feature type="region of interest" description="Disordered" evidence="4">
    <location>
        <begin position="132"/>
        <end position="212"/>
    </location>
</feature>
<comment type="function">
    <text evidence="2">Plays a role in determining ER morphology.</text>
</comment>
<evidence type="ECO:0000256" key="1">
    <source>
        <dbReference type="ARBA" id="ARBA00009940"/>
    </source>
</evidence>
<dbReference type="InterPro" id="IPR019273">
    <property type="entry name" value="Lunapark_Znf"/>
</dbReference>
<dbReference type="EMBL" id="MRZV01002063">
    <property type="protein sequence ID" value="PIK34845.1"/>
    <property type="molecule type" value="Genomic_DNA"/>
</dbReference>
<dbReference type="Proteomes" id="UP000230750">
    <property type="component" value="Unassembled WGS sequence"/>
</dbReference>
<keyword evidence="2" id="KW-0812">Transmembrane</keyword>
<feature type="coiled-coil region" evidence="3">
    <location>
        <begin position="93"/>
        <end position="120"/>
    </location>
</feature>
<feature type="domain" description="Lunapark zinc ribbon" evidence="5">
    <location>
        <begin position="223"/>
        <end position="261"/>
    </location>
</feature>
<dbReference type="STRING" id="307972.A0A2G8JGJ9"/>
<keyword evidence="2" id="KW-0256">Endoplasmic reticulum</keyword>